<dbReference type="Proteomes" id="UP000799776">
    <property type="component" value="Unassembled WGS sequence"/>
</dbReference>
<evidence type="ECO:0000313" key="3">
    <source>
        <dbReference type="Proteomes" id="UP000799776"/>
    </source>
</evidence>
<reference evidence="2" key="1">
    <citation type="journal article" date="2020" name="Stud. Mycol.">
        <title>101 Dothideomycetes genomes: a test case for predicting lifestyles and emergence of pathogens.</title>
        <authorList>
            <person name="Haridas S."/>
            <person name="Albert R."/>
            <person name="Binder M."/>
            <person name="Bloem J."/>
            <person name="Labutti K."/>
            <person name="Salamov A."/>
            <person name="Andreopoulos B."/>
            <person name="Baker S."/>
            <person name="Barry K."/>
            <person name="Bills G."/>
            <person name="Bluhm B."/>
            <person name="Cannon C."/>
            <person name="Castanera R."/>
            <person name="Culley D."/>
            <person name="Daum C."/>
            <person name="Ezra D."/>
            <person name="Gonzalez J."/>
            <person name="Henrissat B."/>
            <person name="Kuo A."/>
            <person name="Liang C."/>
            <person name="Lipzen A."/>
            <person name="Lutzoni F."/>
            <person name="Magnuson J."/>
            <person name="Mondo S."/>
            <person name="Nolan M."/>
            <person name="Ohm R."/>
            <person name="Pangilinan J."/>
            <person name="Park H.-J."/>
            <person name="Ramirez L."/>
            <person name="Alfaro M."/>
            <person name="Sun H."/>
            <person name="Tritt A."/>
            <person name="Yoshinaga Y."/>
            <person name="Zwiers L.-H."/>
            <person name="Turgeon B."/>
            <person name="Goodwin S."/>
            <person name="Spatafora J."/>
            <person name="Crous P."/>
            <person name="Grigoriev I."/>
        </authorList>
    </citation>
    <scope>NUCLEOTIDE SEQUENCE</scope>
    <source>
        <strain evidence="2">CBS 121410</strain>
    </source>
</reference>
<gene>
    <name evidence="2" type="ORF">K490DRAFT_63454</name>
</gene>
<evidence type="ECO:0000313" key="2">
    <source>
        <dbReference type="EMBL" id="KAF2089318.1"/>
    </source>
</evidence>
<feature type="region of interest" description="Disordered" evidence="1">
    <location>
        <begin position="1"/>
        <end position="25"/>
    </location>
</feature>
<sequence length="272" mass="31446">MAFSKPVIASSATTTTTTNQPEAATPVVPAIEQEETKIKTEEDSEESIMDQETIVESIEVDQEAPPQRNIITIRYPHLYYFVPAKRLFEYIEGLHELQLSTLSSGLLDDEPDKRRQLRRIPKLGLAKTLVKTPVGKHYSCPMLPYARTKDFFRRLEHQYKNHVSIPSLLRTYMDYCRDRSRKAASKWEMAALLIGAEQLREHTQWVMYTEYDKKSTGALLLAHLKRRRNDSMLDAKTQIRKLLGIRQRVAELFAALLGRPRGHERNYAVFGR</sequence>
<dbReference type="EMBL" id="ML978714">
    <property type="protein sequence ID" value="KAF2089318.1"/>
    <property type="molecule type" value="Genomic_DNA"/>
</dbReference>
<name>A0A6A5YC86_9PEZI</name>
<dbReference type="AlphaFoldDB" id="A0A6A5YC86"/>
<keyword evidence="3" id="KW-1185">Reference proteome</keyword>
<proteinExistence type="predicted"/>
<evidence type="ECO:0000256" key="1">
    <source>
        <dbReference type="SAM" id="MobiDB-lite"/>
    </source>
</evidence>
<organism evidence="2 3">
    <name type="scientific">Saccharata proteae CBS 121410</name>
    <dbReference type="NCBI Taxonomy" id="1314787"/>
    <lineage>
        <taxon>Eukaryota</taxon>
        <taxon>Fungi</taxon>
        <taxon>Dikarya</taxon>
        <taxon>Ascomycota</taxon>
        <taxon>Pezizomycotina</taxon>
        <taxon>Dothideomycetes</taxon>
        <taxon>Dothideomycetes incertae sedis</taxon>
        <taxon>Botryosphaeriales</taxon>
        <taxon>Saccharataceae</taxon>
        <taxon>Saccharata</taxon>
    </lineage>
</organism>
<protein>
    <submittedName>
        <fullName evidence="2">Uncharacterized protein</fullName>
    </submittedName>
</protein>
<accession>A0A6A5YC86</accession>